<dbReference type="Pfam" id="PF01381">
    <property type="entry name" value="HTH_3"/>
    <property type="match status" value="1"/>
</dbReference>
<dbReference type="PROSITE" id="PS50943">
    <property type="entry name" value="HTH_CROC1"/>
    <property type="match status" value="1"/>
</dbReference>
<reference evidence="3 4" key="1">
    <citation type="submission" date="2020-08" db="EMBL/GenBank/DDBJ databases">
        <title>Genomic Encyclopedia of Type Strains, Phase IV (KMG-IV): sequencing the most valuable type-strain genomes for metagenomic binning, comparative biology and taxonomic classification.</title>
        <authorList>
            <person name="Goeker M."/>
        </authorList>
    </citation>
    <scope>NUCLEOTIDE SEQUENCE [LARGE SCALE GENOMIC DNA]</scope>
    <source>
        <strain evidence="3 4">DSM 23240</strain>
    </source>
</reference>
<keyword evidence="4" id="KW-1185">Reference proteome</keyword>
<evidence type="ECO:0000259" key="2">
    <source>
        <dbReference type="PROSITE" id="PS50943"/>
    </source>
</evidence>
<dbReference type="SMART" id="SM00530">
    <property type="entry name" value="HTH_XRE"/>
    <property type="match status" value="1"/>
</dbReference>
<name>A0A840RUM5_9BURK</name>
<feature type="domain" description="HTH cro/C1-type" evidence="2">
    <location>
        <begin position="20"/>
        <end position="71"/>
    </location>
</feature>
<dbReference type="InterPro" id="IPR010982">
    <property type="entry name" value="Lambda_DNA-bd_dom_sf"/>
</dbReference>
<dbReference type="Gene3D" id="1.10.260.40">
    <property type="entry name" value="lambda repressor-like DNA-binding domains"/>
    <property type="match status" value="1"/>
</dbReference>
<organism evidence="3 4">
    <name type="scientific">Glaciimonas immobilis</name>
    <dbReference type="NCBI Taxonomy" id="728004"/>
    <lineage>
        <taxon>Bacteria</taxon>
        <taxon>Pseudomonadati</taxon>
        <taxon>Pseudomonadota</taxon>
        <taxon>Betaproteobacteria</taxon>
        <taxon>Burkholderiales</taxon>
        <taxon>Oxalobacteraceae</taxon>
        <taxon>Glaciimonas</taxon>
    </lineage>
</organism>
<dbReference type="GO" id="GO:0005829">
    <property type="term" value="C:cytosol"/>
    <property type="evidence" value="ECO:0007669"/>
    <property type="project" value="TreeGrafter"/>
</dbReference>
<dbReference type="SUPFAM" id="SSF47413">
    <property type="entry name" value="lambda repressor-like DNA-binding domains"/>
    <property type="match status" value="1"/>
</dbReference>
<gene>
    <name evidence="3" type="ORF">HNR39_002136</name>
</gene>
<dbReference type="InterPro" id="IPR001387">
    <property type="entry name" value="Cro/C1-type_HTH"/>
</dbReference>
<dbReference type="InterPro" id="IPR050807">
    <property type="entry name" value="TransReg_Diox_bact_type"/>
</dbReference>
<dbReference type="EMBL" id="JACHHQ010000004">
    <property type="protein sequence ID" value="MBB5200301.1"/>
    <property type="molecule type" value="Genomic_DNA"/>
</dbReference>
<evidence type="ECO:0000313" key="4">
    <source>
        <dbReference type="Proteomes" id="UP000571084"/>
    </source>
</evidence>
<dbReference type="CDD" id="cd00093">
    <property type="entry name" value="HTH_XRE"/>
    <property type="match status" value="1"/>
</dbReference>
<accession>A0A840RUM5</accession>
<dbReference type="AlphaFoldDB" id="A0A840RUM5"/>
<dbReference type="RefSeq" id="WP_168051589.1">
    <property type="nucleotide sequence ID" value="NZ_JAAOZT010000001.1"/>
</dbReference>
<dbReference type="GO" id="GO:0003677">
    <property type="term" value="F:DNA binding"/>
    <property type="evidence" value="ECO:0007669"/>
    <property type="project" value="UniProtKB-KW"/>
</dbReference>
<dbReference type="GO" id="GO:0003700">
    <property type="term" value="F:DNA-binding transcription factor activity"/>
    <property type="evidence" value="ECO:0007669"/>
    <property type="project" value="TreeGrafter"/>
</dbReference>
<dbReference type="Proteomes" id="UP000571084">
    <property type="component" value="Unassembled WGS sequence"/>
</dbReference>
<dbReference type="PANTHER" id="PTHR46797:SF1">
    <property type="entry name" value="METHYLPHOSPHONATE SYNTHASE"/>
    <property type="match status" value="1"/>
</dbReference>
<evidence type="ECO:0000313" key="3">
    <source>
        <dbReference type="EMBL" id="MBB5200301.1"/>
    </source>
</evidence>
<comment type="caution">
    <text evidence="3">The sequence shown here is derived from an EMBL/GenBank/DDBJ whole genome shotgun (WGS) entry which is preliminary data.</text>
</comment>
<protein>
    <submittedName>
        <fullName evidence="3">Transcriptional regulator with XRE-family HTH domain</fullName>
    </submittedName>
</protein>
<proteinExistence type="predicted"/>
<evidence type="ECO:0000256" key="1">
    <source>
        <dbReference type="ARBA" id="ARBA00023125"/>
    </source>
</evidence>
<dbReference type="PANTHER" id="PTHR46797">
    <property type="entry name" value="HTH-TYPE TRANSCRIPTIONAL REGULATOR"/>
    <property type="match status" value="1"/>
</dbReference>
<sequence length="113" mass="12424">MNTNHELALGQSIGKVLGFYRKKIGLTQDQVAERLGVERETISRFERGAVIPPIPRLFELAEIYGCTAGELLTQGSARALDQAEDIANMLGGMNESDRKLALAIMRELSAHLK</sequence>
<keyword evidence="1" id="KW-0238">DNA-binding</keyword>